<name>C7Z0C8_FUSV7</name>
<sequence>MRFSRPFPWGGRSSGSSKRPKSRKRDKKHQRKGPFQGLGNGLRDVGSFLAQVLSNPDVQYLVPWALALFVGIQIHKWLDPHTPGDGFWGNLMAMGIAQPGAAWPAAILGIAHVVPAVLNWWTTESMNRTMSAIPQARFMSPISAEEAFVIPEYLTTLESSIPQSNVVNGNFRLPQAMEASFRRAMQEADLLKEIHDGLMTDVKLRFDGHYDQLSQLHIDIERAIIDIADRNETTSYFGGLFTKDWPYARARSHYTALLSINNDMIETSKLERGRLIELLEELDVFETQEERHGAICGLRSKTLKSIRRWTKETKDIRAEVKVICNSSKRSKVKLWMAEGALRRHLRSIDAVREGLLELHHDQAKTLEAALLGYCKSLLEAMRRLAEFGNGIIAYLPLVAWATSEVLKPPPVSADRQSSTPRFMPTCLPLPNGPYGACNTLTHYVKGASMHWLKHGWGLSFWVQIG</sequence>
<dbReference type="Proteomes" id="UP000005206">
    <property type="component" value="Chromosome 5"/>
</dbReference>
<accession>C7Z0C8</accession>
<dbReference type="InParanoid" id="C7Z0C8"/>
<evidence type="ECO:0000313" key="2">
    <source>
        <dbReference type="EMBL" id="EEU42358.1"/>
    </source>
</evidence>
<reference evidence="2 3" key="1">
    <citation type="journal article" date="2009" name="PLoS Genet.">
        <title>The genome of Nectria haematococca: contribution of supernumerary chromosomes to gene expansion.</title>
        <authorList>
            <person name="Coleman J.J."/>
            <person name="Rounsley S.D."/>
            <person name="Rodriguez-Carres M."/>
            <person name="Kuo A."/>
            <person name="Wasmann C.C."/>
            <person name="Grimwood J."/>
            <person name="Schmutz J."/>
            <person name="Taga M."/>
            <person name="White G.J."/>
            <person name="Zhou S."/>
            <person name="Schwartz D.C."/>
            <person name="Freitag M."/>
            <person name="Ma L.J."/>
            <person name="Danchin E.G."/>
            <person name="Henrissat B."/>
            <person name="Coutinho P.M."/>
            <person name="Nelson D.R."/>
            <person name="Straney D."/>
            <person name="Napoli C.A."/>
            <person name="Barker B.M."/>
            <person name="Gribskov M."/>
            <person name="Rep M."/>
            <person name="Kroken S."/>
            <person name="Molnar I."/>
            <person name="Rensing C."/>
            <person name="Kennell J.C."/>
            <person name="Zamora J."/>
            <person name="Farman M.L."/>
            <person name="Selker E.U."/>
            <person name="Salamov A."/>
            <person name="Shapiro H."/>
            <person name="Pangilinan J."/>
            <person name="Lindquist E."/>
            <person name="Lamers C."/>
            <person name="Grigoriev I.V."/>
            <person name="Geiser D.M."/>
            <person name="Covert S.F."/>
            <person name="Temporini E."/>
            <person name="Vanetten H.D."/>
        </authorList>
    </citation>
    <scope>NUCLEOTIDE SEQUENCE [LARGE SCALE GENOMIC DNA]</scope>
    <source>
        <strain evidence="3">ATCC MYA-4622 / CBS 123669 / FGSC 9596 / NRRL 45880 / 77-13-4</strain>
    </source>
</reference>
<dbReference type="HOGENOM" id="CLU_588044_0_0_1"/>
<keyword evidence="3" id="KW-1185">Reference proteome</keyword>
<dbReference type="RefSeq" id="XP_003048071.1">
    <property type="nucleotide sequence ID" value="XM_003048025.1"/>
</dbReference>
<organism evidence="2 3">
    <name type="scientific">Fusarium vanettenii (strain ATCC MYA-4622 / CBS 123669 / FGSC 9596 / NRRL 45880 / 77-13-4)</name>
    <name type="common">Fusarium solani subsp. pisi</name>
    <dbReference type="NCBI Taxonomy" id="660122"/>
    <lineage>
        <taxon>Eukaryota</taxon>
        <taxon>Fungi</taxon>
        <taxon>Dikarya</taxon>
        <taxon>Ascomycota</taxon>
        <taxon>Pezizomycotina</taxon>
        <taxon>Sordariomycetes</taxon>
        <taxon>Hypocreomycetidae</taxon>
        <taxon>Hypocreales</taxon>
        <taxon>Nectriaceae</taxon>
        <taxon>Fusarium</taxon>
        <taxon>Fusarium solani species complex</taxon>
        <taxon>Fusarium vanettenii</taxon>
    </lineage>
</organism>
<dbReference type="EMBL" id="GG698905">
    <property type="protein sequence ID" value="EEU42358.1"/>
    <property type="molecule type" value="Genomic_DNA"/>
</dbReference>
<gene>
    <name evidence="2" type="ORF">NECHADRAFT_79846</name>
</gene>
<proteinExistence type="predicted"/>
<dbReference type="KEGG" id="nhe:NECHADRAFT_79846"/>
<protein>
    <submittedName>
        <fullName evidence="2">Uncharacterized protein</fullName>
    </submittedName>
</protein>
<dbReference type="OrthoDB" id="5095884at2759"/>
<evidence type="ECO:0000256" key="1">
    <source>
        <dbReference type="SAM" id="MobiDB-lite"/>
    </source>
</evidence>
<dbReference type="VEuPathDB" id="FungiDB:NECHADRAFT_79846"/>
<dbReference type="AlphaFoldDB" id="C7Z0C8"/>
<dbReference type="GeneID" id="9667243"/>
<feature type="region of interest" description="Disordered" evidence="1">
    <location>
        <begin position="1"/>
        <end position="39"/>
    </location>
</feature>
<evidence type="ECO:0000313" key="3">
    <source>
        <dbReference type="Proteomes" id="UP000005206"/>
    </source>
</evidence>
<feature type="compositionally biased region" description="Basic residues" evidence="1">
    <location>
        <begin position="18"/>
        <end position="32"/>
    </location>
</feature>